<evidence type="ECO:0000256" key="6">
    <source>
        <dbReference type="SAM" id="Phobius"/>
    </source>
</evidence>
<keyword evidence="6" id="KW-0472">Membrane</keyword>
<keyword evidence="6" id="KW-0812">Transmembrane</keyword>
<dbReference type="RefSeq" id="WP_109244955.1">
    <property type="nucleotide sequence ID" value="NZ_BFFO01000001.1"/>
</dbReference>
<evidence type="ECO:0000256" key="1">
    <source>
        <dbReference type="ARBA" id="ARBA00022512"/>
    </source>
</evidence>
<keyword evidence="2" id="KW-0964">Secreted</keyword>
<evidence type="ECO:0000313" key="10">
    <source>
        <dbReference type="EMBL" id="GBG95957.1"/>
    </source>
</evidence>
<keyword evidence="4" id="KW-0572">Peptidoglycan-anchor</keyword>
<evidence type="ECO:0000259" key="9">
    <source>
        <dbReference type="Pfam" id="PF16555"/>
    </source>
</evidence>
<organism evidence="10 11">
    <name type="scientific">Lactococcus termiticola</name>
    <dbReference type="NCBI Taxonomy" id="2169526"/>
    <lineage>
        <taxon>Bacteria</taxon>
        <taxon>Bacillati</taxon>
        <taxon>Bacillota</taxon>
        <taxon>Bacilli</taxon>
        <taxon>Lactobacillales</taxon>
        <taxon>Streptococcaceae</taxon>
        <taxon>Lactococcus</taxon>
    </lineage>
</organism>
<feature type="region of interest" description="Disordered" evidence="5">
    <location>
        <begin position="173"/>
        <end position="205"/>
    </location>
</feature>
<keyword evidence="3 7" id="KW-0732">Signal</keyword>
<dbReference type="OrthoDB" id="2243670at2"/>
<dbReference type="NCBIfam" id="TIGR01167">
    <property type="entry name" value="LPXTG_anchor"/>
    <property type="match status" value="1"/>
</dbReference>
<evidence type="ECO:0000256" key="2">
    <source>
        <dbReference type="ARBA" id="ARBA00022525"/>
    </source>
</evidence>
<reference evidence="10 11" key="1">
    <citation type="journal article" date="2018" name="Genome Announc.">
        <title>Draft Genome Sequence of Lactococcus sp. Strain NtB2 (JCM 32569), Isolated from the Gut of the Higher Termite Nasutitermes takasagoensis.</title>
        <authorList>
            <person name="Noda S."/>
            <person name="Aihara C."/>
            <person name="Yuki M."/>
            <person name="Ohkuma M."/>
        </authorList>
    </citation>
    <scope>NUCLEOTIDE SEQUENCE [LARGE SCALE GENOMIC DNA]</scope>
    <source>
        <strain evidence="10 11">NtB2</strain>
    </source>
</reference>
<sequence length="240" mass="26031">MRAKKYLHQLIMFFVLCVSLGVASITQAATHTQTVTIVKYGLSNGATGFQESQTINTGEEINHLPVYDNTGKELRLIPGITYVIQEIRAAGSEKIDPNVASTYQSVGAPSQILTDQNGQASLQLADGIYLVEEEANPSKGLLYPAKPLLIELPVWSEANHAYLDTLTLYPKSSVEAQPPSGGKTPQPQPNPKGEHEGGKNGTLNQLLPKTGGAAQIFWVLGGFLSLLFAVLLRRRKHQKN</sequence>
<feature type="domain" description="Gram-positive cocci surface proteins LPxTG" evidence="8">
    <location>
        <begin position="207"/>
        <end position="239"/>
    </location>
</feature>
<feature type="chain" id="PRO_5015345617" description="Gram-positive cocci surface proteins LPxTG domain-containing protein" evidence="7">
    <location>
        <begin position="29"/>
        <end position="240"/>
    </location>
</feature>
<dbReference type="InterPro" id="IPR019931">
    <property type="entry name" value="LPXTG_anchor"/>
</dbReference>
<dbReference type="InterPro" id="IPR032364">
    <property type="entry name" value="GramPos_pilinD1_N"/>
</dbReference>
<protein>
    <recommendedName>
        <fullName evidence="12">Gram-positive cocci surface proteins LPxTG domain-containing protein</fullName>
    </recommendedName>
</protein>
<dbReference type="Pfam" id="PF00746">
    <property type="entry name" value="Gram_pos_anchor"/>
    <property type="match status" value="1"/>
</dbReference>
<gene>
    <name evidence="10" type="ORF">NtB2_00059</name>
</gene>
<evidence type="ECO:0008006" key="12">
    <source>
        <dbReference type="Google" id="ProtNLM"/>
    </source>
</evidence>
<evidence type="ECO:0000256" key="5">
    <source>
        <dbReference type="SAM" id="MobiDB-lite"/>
    </source>
</evidence>
<dbReference type="Gene3D" id="2.60.40.10">
    <property type="entry name" value="Immunoglobulins"/>
    <property type="match status" value="1"/>
</dbReference>
<evidence type="ECO:0000259" key="8">
    <source>
        <dbReference type="Pfam" id="PF00746"/>
    </source>
</evidence>
<evidence type="ECO:0000313" key="11">
    <source>
        <dbReference type="Proteomes" id="UP000245021"/>
    </source>
</evidence>
<comment type="caution">
    <text evidence="10">The sequence shown here is derived from an EMBL/GenBank/DDBJ whole genome shotgun (WGS) entry which is preliminary data.</text>
</comment>
<accession>A0A2R5HD06</accession>
<dbReference type="EMBL" id="BFFO01000001">
    <property type="protein sequence ID" value="GBG95957.1"/>
    <property type="molecule type" value="Genomic_DNA"/>
</dbReference>
<proteinExistence type="predicted"/>
<keyword evidence="11" id="KW-1185">Reference proteome</keyword>
<dbReference type="InterPro" id="IPR013783">
    <property type="entry name" value="Ig-like_fold"/>
</dbReference>
<name>A0A2R5HD06_9LACT</name>
<evidence type="ECO:0000256" key="3">
    <source>
        <dbReference type="ARBA" id="ARBA00022729"/>
    </source>
</evidence>
<keyword evidence="6" id="KW-1133">Transmembrane helix</keyword>
<keyword evidence="1" id="KW-0134">Cell wall</keyword>
<dbReference type="AlphaFoldDB" id="A0A2R5HD06"/>
<feature type="signal peptide" evidence="7">
    <location>
        <begin position="1"/>
        <end position="28"/>
    </location>
</feature>
<feature type="domain" description="Gram-positive pilin subunit D1 N-terminal" evidence="9">
    <location>
        <begin position="32"/>
        <end position="171"/>
    </location>
</feature>
<dbReference type="Pfam" id="PF16555">
    <property type="entry name" value="GramPos_pilinD1"/>
    <property type="match status" value="1"/>
</dbReference>
<dbReference type="Proteomes" id="UP000245021">
    <property type="component" value="Unassembled WGS sequence"/>
</dbReference>
<feature type="transmembrane region" description="Helical" evidence="6">
    <location>
        <begin position="212"/>
        <end position="232"/>
    </location>
</feature>
<evidence type="ECO:0000256" key="7">
    <source>
        <dbReference type="SAM" id="SignalP"/>
    </source>
</evidence>
<evidence type="ECO:0000256" key="4">
    <source>
        <dbReference type="ARBA" id="ARBA00023088"/>
    </source>
</evidence>